<proteinExistence type="predicted"/>
<evidence type="ECO:0000313" key="1">
    <source>
        <dbReference type="EMBL" id="MCG7321891.1"/>
    </source>
</evidence>
<organism evidence="1 2">
    <name type="scientific">Arsenicicoccus bolidensis</name>
    <dbReference type="NCBI Taxonomy" id="229480"/>
    <lineage>
        <taxon>Bacteria</taxon>
        <taxon>Bacillati</taxon>
        <taxon>Actinomycetota</taxon>
        <taxon>Actinomycetes</taxon>
        <taxon>Micrococcales</taxon>
        <taxon>Intrasporangiaceae</taxon>
        <taxon>Arsenicicoccus</taxon>
    </lineage>
</organism>
<evidence type="ECO:0000313" key="2">
    <source>
        <dbReference type="Proteomes" id="UP001521931"/>
    </source>
</evidence>
<dbReference type="InterPro" id="IPR021398">
    <property type="entry name" value="DUF3037"/>
</dbReference>
<keyword evidence="2" id="KW-1185">Reference proteome</keyword>
<comment type="caution">
    <text evidence="1">The sequence shown here is derived from an EMBL/GenBank/DDBJ whole genome shotgun (WGS) entry which is preliminary data.</text>
</comment>
<dbReference type="EMBL" id="JAKRCV010000020">
    <property type="protein sequence ID" value="MCG7321891.1"/>
    <property type="molecule type" value="Genomic_DNA"/>
</dbReference>
<name>A0ABS9Q1Z4_9MICO</name>
<dbReference type="Pfam" id="PF11236">
    <property type="entry name" value="DUF3037"/>
    <property type="match status" value="1"/>
</dbReference>
<protein>
    <submittedName>
        <fullName evidence="1">DUF3037 domain-containing protein</fullName>
    </submittedName>
</protein>
<gene>
    <name evidence="1" type="ORF">MHL29_08335</name>
</gene>
<sequence>MSEPAQRLVPTADAERSPWFAYQYLVLRAVPRVEREEFVNVGVVLYSQDAGFLDAAVHVDASRLRALCADVDLDALGDGLETVRAVCRGEAVAGLDAAARPWRRFGWLEAPRSTVIQPSRPHGGLTRDPAAELTTLLDRLVR</sequence>
<dbReference type="RefSeq" id="WP_239263858.1">
    <property type="nucleotide sequence ID" value="NZ_JAKRCV010000020.1"/>
</dbReference>
<dbReference type="Proteomes" id="UP001521931">
    <property type="component" value="Unassembled WGS sequence"/>
</dbReference>
<accession>A0ABS9Q1Z4</accession>
<reference evidence="1 2" key="1">
    <citation type="submission" date="2022-02" db="EMBL/GenBank/DDBJ databases">
        <title>Uncovering new skin microbiome diversity through culturing and metagenomics.</title>
        <authorList>
            <person name="Conlan S."/>
            <person name="Deming C."/>
            <person name="Nisc Comparative Sequencing Program N."/>
            <person name="Segre J.A."/>
        </authorList>
    </citation>
    <scope>NUCLEOTIDE SEQUENCE [LARGE SCALE GENOMIC DNA]</scope>
    <source>
        <strain evidence="1 2">ACRQZ</strain>
    </source>
</reference>